<evidence type="ECO:0000313" key="2">
    <source>
        <dbReference type="EMBL" id="CAG9788276.1"/>
    </source>
</evidence>
<keyword evidence="1" id="KW-0812">Transmembrane</keyword>
<proteinExistence type="predicted"/>
<keyword evidence="3" id="KW-1185">Reference proteome</keyword>
<dbReference type="Proteomes" id="UP001153714">
    <property type="component" value="Chromosome 19"/>
</dbReference>
<keyword evidence="1" id="KW-0472">Membrane</keyword>
<dbReference type="AlphaFoldDB" id="A0A9N9R1W7"/>
<dbReference type="EMBL" id="OU893350">
    <property type="protein sequence ID" value="CAG9788276.1"/>
    <property type="molecule type" value="Genomic_DNA"/>
</dbReference>
<feature type="transmembrane region" description="Helical" evidence="1">
    <location>
        <begin position="21"/>
        <end position="45"/>
    </location>
</feature>
<dbReference type="Gene3D" id="1.20.1070.10">
    <property type="entry name" value="Rhodopsin 7-helix transmembrane proteins"/>
    <property type="match status" value="1"/>
</dbReference>
<feature type="transmembrane region" description="Helical" evidence="1">
    <location>
        <begin position="101"/>
        <end position="125"/>
    </location>
</feature>
<reference evidence="2" key="2">
    <citation type="submission" date="2022-10" db="EMBL/GenBank/DDBJ databases">
        <authorList>
            <consortium name="ENA_rothamsted_submissions"/>
            <consortium name="culmorum"/>
            <person name="King R."/>
        </authorList>
    </citation>
    <scope>NUCLEOTIDE SEQUENCE</scope>
</reference>
<feature type="transmembrane region" description="Helical" evidence="1">
    <location>
        <begin position="57"/>
        <end position="80"/>
    </location>
</feature>
<name>A0A9N9R1W7_9NEOP</name>
<organism evidence="2 3">
    <name type="scientific">Diatraea saccharalis</name>
    <name type="common">sugarcane borer</name>
    <dbReference type="NCBI Taxonomy" id="40085"/>
    <lineage>
        <taxon>Eukaryota</taxon>
        <taxon>Metazoa</taxon>
        <taxon>Ecdysozoa</taxon>
        <taxon>Arthropoda</taxon>
        <taxon>Hexapoda</taxon>
        <taxon>Insecta</taxon>
        <taxon>Pterygota</taxon>
        <taxon>Neoptera</taxon>
        <taxon>Endopterygota</taxon>
        <taxon>Lepidoptera</taxon>
        <taxon>Glossata</taxon>
        <taxon>Ditrysia</taxon>
        <taxon>Pyraloidea</taxon>
        <taxon>Crambidae</taxon>
        <taxon>Crambinae</taxon>
        <taxon>Diatraea</taxon>
    </lineage>
</organism>
<keyword evidence="1" id="KW-1133">Transmembrane helix</keyword>
<evidence type="ECO:0000256" key="1">
    <source>
        <dbReference type="SAM" id="Phobius"/>
    </source>
</evidence>
<feature type="transmembrane region" description="Helical" evidence="1">
    <location>
        <begin position="131"/>
        <end position="151"/>
    </location>
</feature>
<dbReference type="OrthoDB" id="7200218at2759"/>
<evidence type="ECO:0000313" key="3">
    <source>
        <dbReference type="Proteomes" id="UP001153714"/>
    </source>
</evidence>
<sequence length="175" mass="20182">MFVFSKNLYDKIVIVYTRTKLSLLVVSILVWSLSLPFALIAIFTLKLSDPTYFYLYYKIYACLKFVIVSTNAVIYVKIFYVAFKKRMNRQRNISDISKTAFMAFLLVITTCLQVFITDVLSLFNITVSVKIFGVINSFHAVLITIIFITILRAKMRESDARTTNVTMTELSNDCK</sequence>
<accession>A0A9N9R1W7</accession>
<gene>
    <name evidence="2" type="ORF">DIATSA_LOCUS6093</name>
</gene>
<protein>
    <submittedName>
        <fullName evidence="2">Uncharacterized protein</fullName>
    </submittedName>
</protein>
<reference evidence="2" key="1">
    <citation type="submission" date="2021-12" db="EMBL/GenBank/DDBJ databases">
        <authorList>
            <person name="King R."/>
        </authorList>
    </citation>
    <scope>NUCLEOTIDE SEQUENCE</scope>
</reference>